<keyword evidence="3" id="KW-0378">Hydrolase</keyword>
<evidence type="ECO:0000313" key="3">
    <source>
        <dbReference type="EMBL" id="GEB48051.1"/>
    </source>
</evidence>
<dbReference type="RefSeq" id="WP_086814463.1">
    <property type="nucleotide sequence ID" value="NZ_BJMM01000002.1"/>
</dbReference>
<feature type="domain" description="Dienelactone hydrolase" evidence="2">
    <location>
        <begin position="93"/>
        <end position="244"/>
    </location>
</feature>
<dbReference type="SUPFAM" id="SSF53474">
    <property type="entry name" value="alpha/beta-Hydrolases"/>
    <property type="match status" value="1"/>
</dbReference>
<dbReference type="Pfam" id="PF01738">
    <property type="entry name" value="DLH"/>
    <property type="match status" value="1"/>
</dbReference>
<reference evidence="3 4" key="1">
    <citation type="submission" date="2019-06" db="EMBL/GenBank/DDBJ databases">
        <title>Whole genome shotgun sequence of Streptomyces cacaoi subsp. cacaoi NBRC 12748.</title>
        <authorList>
            <person name="Hosoyama A."/>
            <person name="Uohara A."/>
            <person name="Ohji S."/>
            <person name="Ichikawa N."/>
        </authorList>
    </citation>
    <scope>NUCLEOTIDE SEQUENCE [LARGE SCALE GENOMIC DNA]</scope>
    <source>
        <strain evidence="3 4">NBRC 12748</strain>
    </source>
</reference>
<comment type="caution">
    <text evidence="3">The sequence shown here is derived from an EMBL/GenBank/DDBJ whole genome shotgun (WGS) entry which is preliminary data.</text>
</comment>
<evidence type="ECO:0000256" key="1">
    <source>
        <dbReference type="SAM" id="MobiDB-lite"/>
    </source>
</evidence>
<accession>A0A4Y3QS65</accession>
<evidence type="ECO:0000259" key="2">
    <source>
        <dbReference type="Pfam" id="PF01738"/>
    </source>
</evidence>
<gene>
    <name evidence="3" type="ORF">SCA03_06020</name>
</gene>
<dbReference type="GO" id="GO:0016787">
    <property type="term" value="F:hydrolase activity"/>
    <property type="evidence" value="ECO:0007669"/>
    <property type="project" value="UniProtKB-KW"/>
</dbReference>
<proteinExistence type="predicted"/>
<dbReference type="Proteomes" id="UP000319210">
    <property type="component" value="Unassembled WGS sequence"/>
</dbReference>
<feature type="compositionally biased region" description="Low complexity" evidence="1">
    <location>
        <begin position="11"/>
        <end position="39"/>
    </location>
</feature>
<dbReference type="OrthoDB" id="9810066at2"/>
<sequence>MAEEAPEGKSGAQADEAGRAQRAGGADRAAGTDGAAPADGAREAEETVHVDADGALLTGDLELPPGARGCVLFAHGSGSSRFSPRNRAVARTLREAGLGTLLLDLLTEDEERADARTGRHRFDIPLLGRRLVAAVDMLVHDARTAAVPVGLFGASTGAAAALTAAAERPEEVRAIVSRGGRPDLAGDALPRVRAPVLLIVGGDDQQVLRLNEAAAARLTAGHRLHVVPGATHLFEEPGALEAVAAEAAGWFTAPPPRTGP</sequence>
<protein>
    <submittedName>
        <fullName evidence="3">Hydrolase</fullName>
    </submittedName>
</protein>
<dbReference type="PANTHER" id="PTHR13136:SF11">
    <property type="entry name" value="TESTIS-EXPRESSED PROTEIN 30"/>
    <property type="match status" value="1"/>
</dbReference>
<name>A0A4Y3QS65_STRCI</name>
<dbReference type="EMBL" id="BJMM01000002">
    <property type="protein sequence ID" value="GEB48051.1"/>
    <property type="molecule type" value="Genomic_DNA"/>
</dbReference>
<dbReference type="PANTHER" id="PTHR13136">
    <property type="entry name" value="TESTIS DEVELOPMENT PROTEIN PRTD"/>
    <property type="match status" value="1"/>
</dbReference>
<dbReference type="AlphaFoldDB" id="A0A4Y3QS65"/>
<organism evidence="3 4">
    <name type="scientific">Streptomyces cacaoi</name>
    <dbReference type="NCBI Taxonomy" id="1898"/>
    <lineage>
        <taxon>Bacteria</taxon>
        <taxon>Bacillati</taxon>
        <taxon>Actinomycetota</taxon>
        <taxon>Actinomycetes</taxon>
        <taxon>Kitasatosporales</taxon>
        <taxon>Streptomycetaceae</taxon>
        <taxon>Streptomyces</taxon>
    </lineage>
</organism>
<dbReference type="InterPro" id="IPR029058">
    <property type="entry name" value="AB_hydrolase_fold"/>
</dbReference>
<dbReference type="InterPro" id="IPR002925">
    <property type="entry name" value="Dienelactn_hydro"/>
</dbReference>
<dbReference type="Gene3D" id="3.40.50.1820">
    <property type="entry name" value="alpha/beta hydrolase"/>
    <property type="match status" value="1"/>
</dbReference>
<evidence type="ECO:0000313" key="4">
    <source>
        <dbReference type="Proteomes" id="UP000319210"/>
    </source>
</evidence>
<keyword evidence="4" id="KW-1185">Reference proteome</keyword>
<dbReference type="InterPro" id="IPR026555">
    <property type="entry name" value="NSL3/Tex30"/>
</dbReference>
<feature type="region of interest" description="Disordered" evidence="1">
    <location>
        <begin position="1"/>
        <end position="46"/>
    </location>
</feature>